<dbReference type="PANTHER" id="PTHR45913:SF21">
    <property type="entry name" value="DUF4371 DOMAIN-CONTAINING PROTEIN"/>
    <property type="match status" value="1"/>
</dbReference>
<name>A0A8S3XKJ7_PARAO</name>
<proteinExistence type="predicted"/>
<protein>
    <submittedName>
        <fullName evidence="2">(apollo) hypothetical protein</fullName>
    </submittedName>
</protein>
<dbReference type="OrthoDB" id="6611647at2759"/>
<sequence length="208" mass="24049">MSSIAAFQSQTASMIVDIEKKQFQQFVNIKDHMEKHSTYNLVPDKYTAEIKAVVSDFEIRFRDIKKIEKLVEFISYLFNNSINHSDIYEIATKFADTFQMDHVILQNEIITPHCDIFLKARSSLGLDFWALVSNEKYPSLKKCVEQLHSCFGSTYLCESAFSYLKQTKNKHRSRLTDAHTLDSLRLAISNYKPDFANLAEDAQTQCSH</sequence>
<dbReference type="GO" id="GO:0046983">
    <property type="term" value="F:protein dimerization activity"/>
    <property type="evidence" value="ECO:0007669"/>
    <property type="project" value="InterPro"/>
</dbReference>
<reference evidence="2" key="1">
    <citation type="submission" date="2021-04" db="EMBL/GenBank/DDBJ databases">
        <authorList>
            <person name="Tunstrom K."/>
        </authorList>
    </citation>
    <scope>NUCLEOTIDE SEQUENCE</scope>
</reference>
<dbReference type="PANTHER" id="PTHR45913">
    <property type="entry name" value="EPM2A-INTERACTING PROTEIN 1"/>
    <property type="match status" value="1"/>
</dbReference>
<accession>A0A8S3XKJ7</accession>
<dbReference type="InterPro" id="IPR008906">
    <property type="entry name" value="HATC_C_dom"/>
</dbReference>
<dbReference type="Pfam" id="PF05699">
    <property type="entry name" value="Dimer_Tnp_hAT"/>
    <property type="match status" value="1"/>
</dbReference>
<feature type="domain" description="HAT C-terminal dimerisation" evidence="1">
    <location>
        <begin position="126"/>
        <end position="179"/>
    </location>
</feature>
<evidence type="ECO:0000313" key="3">
    <source>
        <dbReference type="Proteomes" id="UP000691718"/>
    </source>
</evidence>
<organism evidence="2 3">
    <name type="scientific">Parnassius apollo</name>
    <name type="common">Apollo butterfly</name>
    <name type="synonym">Papilio apollo</name>
    <dbReference type="NCBI Taxonomy" id="110799"/>
    <lineage>
        <taxon>Eukaryota</taxon>
        <taxon>Metazoa</taxon>
        <taxon>Ecdysozoa</taxon>
        <taxon>Arthropoda</taxon>
        <taxon>Hexapoda</taxon>
        <taxon>Insecta</taxon>
        <taxon>Pterygota</taxon>
        <taxon>Neoptera</taxon>
        <taxon>Endopterygota</taxon>
        <taxon>Lepidoptera</taxon>
        <taxon>Glossata</taxon>
        <taxon>Ditrysia</taxon>
        <taxon>Papilionoidea</taxon>
        <taxon>Papilionidae</taxon>
        <taxon>Parnassiinae</taxon>
        <taxon>Parnassini</taxon>
        <taxon>Parnassius</taxon>
        <taxon>Parnassius</taxon>
    </lineage>
</organism>
<dbReference type="EMBL" id="CAJQZP010001172">
    <property type="protein sequence ID" value="CAG5025598.1"/>
    <property type="molecule type" value="Genomic_DNA"/>
</dbReference>
<dbReference type="AlphaFoldDB" id="A0A8S3XKJ7"/>
<evidence type="ECO:0000313" key="2">
    <source>
        <dbReference type="EMBL" id="CAG5025598.1"/>
    </source>
</evidence>
<gene>
    <name evidence="2" type="ORF">PAPOLLO_LOCUS18421</name>
</gene>
<dbReference type="Proteomes" id="UP000691718">
    <property type="component" value="Unassembled WGS sequence"/>
</dbReference>
<keyword evidence="3" id="KW-1185">Reference proteome</keyword>
<comment type="caution">
    <text evidence="2">The sequence shown here is derived from an EMBL/GenBank/DDBJ whole genome shotgun (WGS) entry which is preliminary data.</text>
</comment>
<evidence type="ECO:0000259" key="1">
    <source>
        <dbReference type="Pfam" id="PF05699"/>
    </source>
</evidence>